<dbReference type="NCBIfam" id="TIGR00077">
    <property type="entry name" value="lspA"/>
    <property type="match status" value="1"/>
</dbReference>
<feature type="active site" evidence="9">
    <location>
        <position position="124"/>
    </location>
</feature>
<dbReference type="InterPro" id="IPR001872">
    <property type="entry name" value="Peptidase_A8"/>
</dbReference>
<dbReference type="EC" id="3.4.23.36" evidence="9"/>
<dbReference type="PRINTS" id="PR00781">
    <property type="entry name" value="LIPOSIGPTASE"/>
</dbReference>
<feature type="transmembrane region" description="Helical" evidence="9">
    <location>
        <begin position="71"/>
        <end position="89"/>
    </location>
</feature>
<feature type="transmembrane region" description="Helical" evidence="9">
    <location>
        <begin position="134"/>
        <end position="159"/>
    </location>
</feature>
<sequence length="167" mass="19215">MNRTRICDTGLRWLILSLITFFLDIISKILITQYFTLYQTKNIFPFLNITYVRNHGAAFSFLNDAGGWQKWLFSFIAVVIIFVLTYSLYKSKKSFSLSNLSFSLIIGGALGNLVDRIYNGFVVDFIHFHWGEFSFAVFNIADSAICIGAILLIFDYLFVKKVVDENK</sequence>
<evidence type="ECO:0000313" key="12">
    <source>
        <dbReference type="EMBL" id="ASK78363.1"/>
    </source>
</evidence>
<accession>A0A220VEL7</accession>
<evidence type="ECO:0000256" key="8">
    <source>
        <dbReference type="ARBA" id="ARBA00023136"/>
    </source>
</evidence>
<dbReference type="AlphaFoldDB" id="A0A220VEL7"/>
<dbReference type="EMBL" id="CP022355">
    <property type="protein sequence ID" value="ASK78363.1"/>
    <property type="molecule type" value="Genomic_DNA"/>
</dbReference>
<keyword evidence="2 9" id="KW-1003">Cell membrane</keyword>
<feature type="transmembrane region" description="Helical" evidence="9">
    <location>
        <begin position="12"/>
        <end position="35"/>
    </location>
</feature>
<evidence type="ECO:0000256" key="10">
    <source>
        <dbReference type="RuleBase" id="RU000594"/>
    </source>
</evidence>
<keyword evidence="7 9" id="KW-1133">Transmembrane helix</keyword>
<evidence type="ECO:0000256" key="2">
    <source>
        <dbReference type="ARBA" id="ARBA00022475"/>
    </source>
</evidence>
<keyword evidence="3 9" id="KW-0645">Protease</keyword>
<name>A0A220VEL7_9GAMM</name>
<dbReference type="GO" id="GO:0006508">
    <property type="term" value="P:proteolysis"/>
    <property type="evidence" value="ECO:0007669"/>
    <property type="project" value="UniProtKB-KW"/>
</dbReference>
<proteinExistence type="inferred from homology"/>
<dbReference type="Pfam" id="PF01252">
    <property type="entry name" value="Peptidase_A8"/>
    <property type="match status" value="1"/>
</dbReference>
<dbReference type="PANTHER" id="PTHR33695">
    <property type="entry name" value="LIPOPROTEIN SIGNAL PEPTIDASE"/>
    <property type="match status" value="1"/>
</dbReference>
<evidence type="ECO:0000256" key="9">
    <source>
        <dbReference type="HAMAP-Rule" id="MF_00161"/>
    </source>
</evidence>
<evidence type="ECO:0000256" key="4">
    <source>
        <dbReference type="ARBA" id="ARBA00022692"/>
    </source>
</evidence>
<dbReference type="Proteomes" id="UP000242175">
    <property type="component" value="Chromosome large"/>
</dbReference>
<dbReference type="UniPathway" id="UPA00665"/>
<keyword evidence="5 9" id="KW-0064">Aspartyl protease</keyword>
<evidence type="ECO:0000256" key="11">
    <source>
        <dbReference type="RuleBase" id="RU004181"/>
    </source>
</evidence>
<dbReference type="RefSeq" id="WP_089073271.1">
    <property type="nucleotide sequence ID" value="NZ_CBCSAM010000001.1"/>
</dbReference>
<evidence type="ECO:0000256" key="3">
    <source>
        <dbReference type="ARBA" id="ARBA00022670"/>
    </source>
</evidence>
<feature type="transmembrane region" description="Helical" evidence="9">
    <location>
        <begin position="96"/>
        <end position="114"/>
    </location>
</feature>
<gene>
    <name evidence="9" type="primary">lspA</name>
    <name evidence="12" type="ORF">CF386_04745</name>
</gene>
<dbReference type="OrthoDB" id="9810259at2"/>
<comment type="subcellular location">
    <subcellularLocation>
        <location evidence="9">Cell membrane</location>
        <topology evidence="9">Multi-pass membrane protein</topology>
    </subcellularLocation>
</comment>
<dbReference type="KEGG" id="pmai:CF386_04745"/>
<organism evidence="12 13">
    <name type="scientific">Paraphotobacterium marinum</name>
    <dbReference type="NCBI Taxonomy" id="1755811"/>
    <lineage>
        <taxon>Bacteria</taxon>
        <taxon>Pseudomonadati</taxon>
        <taxon>Pseudomonadota</taxon>
        <taxon>Gammaproteobacteria</taxon>
        <taxon>Vibrionales</taxon>
        <taxon>Vibrionaceae</taxon>
        <taxon>Paraphotobacterium</taxon>
    </lineage>
</organism>
<reference evidence="12 13" key="1">
    <citation type="journal article" date="2016" name="Int. J. Syst. Evol. Microbiol.">
        <title>Paraphotobacterium marinum gen. nov., sp. nov., a member of the family Vibrionaceae, isolated from surface seawater.</title>
        <authorList>
            <person name="Huang Z."/>
            <person name="Dong C."/>
            <person name="Shao Z."/>
        </authorList>
    </citation>
    <scope>NUCLEOTIDE SEQUENCE [LARGE SCALE GENOMIC DNA]</scope>
    <source>
        <strain evidence="12 13">NSCS20N07D</strain>
    </source>
</reference>
<keyword evidence="8 9" id="KW-0472">Membrane</keyword>
<comment type="function">
    <text evidence="9 10">This protein specifically catalyzes the removal of signal peptides from prolipoproteins.</text>
</comment>
<dbReference type="GO" id="GO:0004190">
    <property type="term" value="F:aspartic-type endopeptidase activity"/>
    <property type="evidence" value="ECO:0007669"/>
    <property type="project" value="UniProtKB-UniRule"/>
</dbReference>
<comment type="similarity">
    <text evidence="1 9 11">Belongs to the peptidase A8 family.</text>
</comment>
<dbReference type="PANTHER" id="PTHR33695:SF1">
    <property type="entry name" value="LIPOPROTEIN SIGNAL PEPTIDASE"/>
    <property type="match status" value="1"/>
</dbReference>
<comment type="catalytic activity">
    <reaction evidence="9 10">
        <text>Release of signal peptides from bacterial membrane prolipoproteins. Hydrolyzes -Xaa-Yaa-Zaa-|-(S,diacylglyceryl)Cys-, in which Xaa is hydrophobic (preferably Leu), and Yaa (Ala or Ser) and Zaa (Gly or Ala) have small, neutral side chains.</text>
        <dbReference type="EC" id="3.4.23.36"/>
    </reaction>
</comment>
<protein>
    <recommendedName>
        <fullName evidence="9">Lipoprotein signal peptidase</fullName>
        <ecNumber evidence="9">3.4.23.36</ecNumber>
    </recommendedName>
    <alternativeName>
        <fullName evidence="9">Prolipoprotein signal peptidase</fullName>
    </alternativeName>
    <alternativeName>
        <fullName evidence="9">Signal peptidase II</fullName>
        <shortName evidence="9">SPase II</shortName>
    </alternativeName>
</protein>
<dbReference type="GO" id="GO:0005886">
    <property type="term" value="C:plasma membrane"/>
    <property type="evidence" value="ECO:0007669"/>
    <property type="project" value="UniProtKB-SubCell"/>
</dbReference>
<evidence type="ECO:0000256" key="1">
    <source>
        <dbReference type="ARBA" id="ARBA00006139"/>
    </source>
</evidence>
<evidence type="ECO:0000256" key="6">
    <source>
        <dbReference type="ARBA" id="ARBA00022801"/>
    </source>
</evidence>
<dbReference type="PROSITE" id="PS00855">
    <property type="entry name" value="SPASE_II"/>
    <property type="match status" value="1"/>
</dbReference>
<keyword evidence="13" id="KW-1185">Reference proteome</keyword>
<comment type="pathway">
    <text evidence="9">Protein modification; lipoprotein biosynthesis (signal peptide cleavage).</text>
</comment>
<keyword evidence="6 9" id="KW-0378">Hydrolase</keyword>
<evidence type="ECO:0000256" key="5">
    <source>
        <dbReference type="ARBA" id="ARBA00022750"/>
    </source>
</evidence>
<evidence type="ECO:0000313" key="13">
    <source>
        <dbReference type="Proteomes" id="UP000242175"/>
    </source>
</evidence>
<evidence type="ECO:0000256" key="7">
    <source>
        <dbReference type="ARBA" id="ARBA00022989"/>
    </source>
</evidence>
<dbReference type="HAMAP" id="MF_00161">
    <property type="entry name" value="LspA"/>
    <property type="match status" value="1"/>
</dbReference>
<keyword evidence="4 9" id="KW-0812">Transmembrane</keyword>
<feature type="active site" evidence="9">
    <location>
        <position position="142"/>
    </location>
</feature>